<evidence type="ECO:0000256" key="7">
    <source>
        <dbReference type="SAM" id="Phobius"/>
    </source>
</evidence>
<feature type="signal peptide" evidence="8">
    <location>
        <begin position="1"/>
        <end position="16"/>
    </location>
</feature>
<keyword evidence="5 7" id="KW-0472">Membrane</keyword>
<comment type="subcellular location">
    <subcellularLocation>
        <location evidence="1">Membrane</location>
        <topology evidence="1">Single-pass membrane protein</topology>
    </subcellularLocation>
</comment>
<evidence type="ECO:0000259" key="9">
    <source>
        <dbReference type="Pfam" id="PF09430"/>
    </source>
</evidence>
<keyword evidence="2 7" id="KW-0812">Transmembrane</keyword>
<keyword evidence="11" id="KW-1185">Reference proteome</keyword>
<evidence type="ECO:0000256" key="1">
    <source>
        <dbReference type="ARBA" id="ARBA00004167"/>
    </source>
</evidence>
<evidence type="ECO:0000256" key="2">
    <source>
        <dbReference type="ARBA" id="ARBA00022692"/>
    </source>
</evidence>
<evidence type="ECO:0000313" key="11">
    <source>
        <dbReference type="Proteomes" id="UP000800041"/>
    </source>
</evidence>
<feature type="region of interest" description="Disordered" evidence="6">
    <location>
        <begin position="206"/>
        <end position="241"/>
    </location>
</feature>
<feature type="domain" description="ER membrane protein complex subunit 7 beta-sandwich" evidence="9">
    <location>
        <begin position="31"/>
        <end position="154"/>
    </location>
</feature>
<dbReference type="Proteomes" id="UP000800041">
    <property type="component" value="Unassembled WGS sequence"/>
</dbReference>
<evidence type="ECO:0000256" key="3">
    <source>
        <dbReference type="ARBA" id="ARBA00022729"/>
    </source>
</evidence>
<organism evidence="10 11">
    <name type="scientific">Aulographum hederae CBS 113979</name>
    <dbReference type="NCBI Taxonomy" id="1176131"/>
    <lineage>
        <taxon>Eukaryota</taxon>
        <taxon>Fungi</taxon>
        <taxon>Dikarya</taxon>
        <taxon>Ascomycota</taxon>
        <taxon>Pezizomycotina</taxon>
        <taxon>Dothideomycetes</taxon>
        <taxon>Pleosporomycetidae</taxon>
        <taxon>Aulographales</taxon>
        <taxon>Aulographaceae</taxon>
    </lineage>
</organism>
<dbReference type="Pfam" id="PF09430">
    <property type="entry name" value="EMC7_beta-sandw"/>
    <property type="match status" value="1"/>
</dbReference>
<accession>A0A6G1HA41</accession>
<protein>
    <recommendedName>
        <fullName evidence="9">ER membrane protein complex subunit 7 beta-sandwich domain-containing protein</fullName>
    </recommendedName>
</protein>
<feature type="transmembrane region" description="Helical" evidence="7">
    <location>
        <begin position="151"/>
        <end position="169"/>
    </location>
</feature>
<dbReference type="OrthoDB" id="27095at2759"/>
<sequence length="241" mass="25988">MKPTVLFSLLASLVSAAHLTITLPAVPALPNPSTLPSSTTATLISHGTPLTAHISRTNTFVFSSVNPGSYLLTLHSRDHFFEPLRIDVSANDSVTAWQTFRGNEWGNRGEVRGVGDGREKAVEVEVRCLGGKEFYAVRAGFSMFSILKNPMILMALFSLAVIVGMPYLMENMDPETRAEFEEMQKKSPISAATNTNSLQNFDLAGWMAGKPSAGSGEQTPQEEPARQESSGGKKGGGRRKG</sequence>
<evidence type="ECO:0000256" key="6">
    <source>
        <dbReference type="SAM" id="MobiDB-lite"/>
    </source>
</evidence>
<dbReference type="InterPro" id="IPR019008">
    <property type="entry name" value="Beta_sandwich_EMC7"/>
</dbReference>
<proteinExistence type="predicted"/>
<evidence type="ECO:0000256" key="8">
    <source>
        <dbReference type="SAM" id="SignalP"/>
    </source>
</evidence>
<dbReference type="PANTHER" id="PTHR13605:SF4">
    <property type="entry name" value="ER MEMBRANE PROTEIN COMPLEX SUBUNIT 7"/>
    <property type="match status" value="1"/>
</dbReference>
<gene>
    <name evidence="10" type="ORF">K402DRAFT_371064</name>
</gene>
<dbReference type="EMBL" id="ML977143">
    <property type="protein sequence ID" value="KAF1990093.1"/>
    <property type="molecule type" value="Genomic_DNA"/>
</dbReference>
<reference evidence="10" key="1">
    <citation type="journal article" date="2020" name="Stud. Mycol.">
        <title>101 Dothideomycetes genomes: a test case for predicting lifestyles and emergence of pathogens.</title>
        <authorList>
            <person name="Haridas S."/>
            <person name="Albert R."/>
            <person name="Binder M."/>
            <person name="Bloem J."/>
            <person name="Labutti K."/>
            <person name="Salamov A."/>
            <person name="Andreopoulos B."/>
            <person name="Baker S."/>
            <person name="Barry K."/>
            <person name="Bills G."/>
            <person name="Bluhm B."/>
            <person name="Cannon C."/>
            <person name="Castanera R."/>
            <person name="Culley D."/>
            <person name="Daum C."/>
            <person name="Ezra D."/>
            <person name="Gonzalez J."/>
            <person name="Henrissat B."/>
            <person name="Kuo A."/>
            <person name="Liang C."/>
            <person name="Lipzen A."/>
            <person name="Lutzoni F."/>
            <person name="Magnuson J."/>
            <person name="Mondo S."/>
            <person name="Nolan M."/>
            <person name="Ohm R."/>
            <person name="Pangilinan J."/>
            <person name="Park H.-J."/>
            <person name="Ramirez L."/>
            <person name="Alfaro M."/>
            <person name="Sun H."/>
            <person name="Tritt A."/>
            <person name="Yoshinaga Y."/>
            <person name="Zwiers L.-H."/>
            <person name="Turgeon B."/>
            <person name="Goodwin S."/>
            <person name="Spatafora J."/>
            <person name="Crous P."/>
            <person name="Grigoriev I."/>
        </authorList>
    </citation>
    <scope>NUCLEOTIDE SEQUENCE</scope>
    <source>
        <strain evidence="10">CBS 113979</strain>
    </source>
</reference>
<dbReference type="AlphaFoldDB" id="A0A6G1HA41"/>
<name>A0A6G1HA41_9PEZI</name>
<evidence type="ECO:0000256" key="5">
    <source>
        <dbReference type="ARBA" id="ARBA00023136"/>
    </source>
</evidence>
<feature type="chain" id="PRO_5026175924" description="ER membrane protein complex subunit 7 beta-sandwich domain-containing protein" evidence="8">
    <location>
        <begin position="17"/>
        <end position="241"/>
    </location>
</feature>
<evidence type="ECO:0000256" key="4">
    <source>
        <dbReference type="ARBA" id="ARBA00022989"/>
    </source>
</evidence>
<keyword evidence="4 7" id="KW-1133">Transmembrane helix</keyword>
<dbReference type="GO" id="GO:0072546">
    <property type="term" value="C:EMC complex"/>
    <property type="evidence" value="ECO:0007669"/>
    <property type="project" value="TreeGrafter"/>
</dbReference>
<keyword evidence="3 8" id="KW-0732">Signal</keyword>
<dbReference type="PANTHER" id="PTHR13605">
    <property type="entry name" value="ER MEMBRANE PROTEIN COMPLEX SUBUNIT 7"/>
    <property type="match status" value="1"/>
</dbReference>
<dbReference type="InterPro" id="IPR039163">
    <property type="entry name" value="EMC7"/>
</dbReference>
<evidence type="ECO:0000313" key="10">
    <source>
        <dbReference type="EMBL" id="KAF1990093.1"/>
    </source>
</evidence>